<name>A0A2W7RJV4_9BACT</name>
<evidence type="ECO:0000256" key="2">
    <source>
        <dbReference type="ARBA" id="ARBA00012438"/>
    </source>
</evidence>
<dbReference type="PANTHER" id="PTHR45436:SF5">
    <property type="entry name" value="SENSOR HISTIDINE KINASE TRCS"/>
    <property type="match status" value="1"/>
</dbReference>
<keyword evidence="8" id="KW-0472">Membrane</keyword>
<dbReference type="Gene3D" id="3.30.565.10">
    <property type="entry name" value="Histidine kinase-like ATPase, C-terminal domain"/>
    <property type="match status" value="1"/>
</dbReference>
<dbReference type="InterPro" id="IPR003594">
    <property type="entry name" value="HATPase_dom"/>
</dbReference>
<dbReference type="PROSITE" id="PS50109">
    <property type="entry name" value="HIS_KIN"/>
    <property type="match status" value="1"/>
</dbReference>
<evidence type="ECO:0000256" key="1">
    <source>
        <dbReference type="ARBA" id="ARBA00000085"/>
    </source>
</evidence>
<dbReference type="SMART" id="SM00388">
    <property type="entry name" value="HisKA"/>
    <property type="match status" value="1"/>
</dbReference>
<dbReference type="Pfam" id="PF00512">
    <property type="entry name" value="HisKA"/>
    <property type="match status" value="1"/>
</dbReference>
<dbReference type="Proteomes" id="UP000249720">
    <property type="component" value="Unassembled WGS sequence"/>
</dbReference>
<accession>A0A2W7RJV4</accession>
<dbReference type="SMART" id="SM00387">
    <property type="entry name" value="HATPase_c"/>
    <property type="match status" value="1"/>
</dbReference>
<dbReference type="InterPro" id="IPR036890">
    <property type="entry name" value="HATPase_C_sf"/>
</dbReference>
<sequence>MKSFATYQRLNTYIAILIFLLGSIAFYGVLQYVLLRQLDDSLKAEKQEISDYVQKYHQLPVIQNTKNQWVIIDSNAHTFANQKFRTIKLYNTIEQEMQEVRQLSFALAINNQQYFVQVNKSQAETEDLLQLIAILAFSMIALLLVLNYFVNRKLVNKLFKPFQKTISAIQAYKIGQKAPLQLPESSLAEMHLLNTSLNEMSQRIYVEYRSLKSFTENAAHEMQTPLAVMRSLIESIIQQNNLNEQGLNQLTTIDDNIQKLIKLHQSLLLLAKIENNQFQLNETVAINEIIIAKCEEKNSFIETKNLLLKLELNEVQLLFHRQLTDMLVNNMINNAIRYTPVNGEITIQLNKNELIICNTASAGSLDAEQVFKRFYKPQQQQEGTGLGLAIVNEICRLANWPIRYEFQNNKHCFIVQFFQKVS</sequence>
<dbReference type="OrthoDB" id="1522504at2"/>
<keyword evidence="7 8" id="KW-1133">Transmembrane helix</keyword>
<keyword evidence="3" id="KW-0597">Phosphoprotein</keyword>
<dbReference type="Gene3D" id="1.10.287.130">
    <property type="match status" value="1"/>
</dbReference>
<dbReference type="EMBL" id="QKZV01000010">
    <property type="protein sequence ID" value="PZX60541.1"/>
    <property type="molecule type" value="Genomic_DNA"/>
</dbReference>
<gene>
    <name evidence="10" type="ORF">LX80_02560</name>
</gene>
<keyword evidence="4" id="KW-0808">Transferase</keyword>
<dbReference type="SUPFAM" id="SSF55874">
    <property type="entry name" value="ATPase domain of HSP90 chaperone/DNA topoisomerase II/histidine kinase"/>
    <property type="match status" value="1"/>
</dbReference>
<dbReference type="AlphaFoldDB" id="A0A2W7RJV4"/>
<keyword evidence="5 8" id="KW-0812">Transmembrane</keyword>
<keyword evidence="11" id="KW-1185">Reference proteome</keyword>
<dbReference type="InterPro" id="IPR005467">
    <property type="entry name" value="His_kinase_dom"/>
</dbReference>
<protein>
    <recommendedName>
        <fullName evidence="2">histidine kinase</fullName>
        <ecNumber evidence="2">2.7.13.3</ecNumber>
    </recommendedName>
</protein>
<organism evidence="10 11">
    <name type="scientific">Hydrotalea sandarakina</name>
    <dbReference type="NCBI Taxonomy" id="1004304"/>
    <lineage>
        <taxon>Bacteria</taxon>
        <taxon>Pseudomonadati</taxon>
        <taxon>Bacteroidota</taxon>
        <taxon>Chitinophagia</taxon>
        <taxon>Chitinophagales</taxon>
        <taxon>Chitinophagaceae</taxon>
        <taxon>Hydrotalea</taxon>
    </lineage>
</organism>
<feature type="transmembrane region" description="Helical" evidence="8">
    <location>
        <begin position="12"/>
        <end position="34"/>
    </location>
</feature>
<dbReference type="GO" id="GO:0005886">
    <property type="term" value="C:plasma membrane"/>
    <property type="evidence" value="ECO:0007669"/>
    <property type="project" value="TreeGrafter"/>
</dbReference>
<dbReference type="Pfam" id="PF02518">
    <property type="entry name" value="HATPase_c"/>
    <property type="match status" value="1"/>
</dbReference>
<proteinExistence type="predicted"/>
<feature type="transmembrane region" description="Helical" evidence="8">
    <location>
        <begin position="128"/>
        <end position="150"/>
    </location>
</feature>
<dbReference type="InterPro" id="IPR036097">
    <property type="entry name" value="HisK_dim/P_sf"/>
</dbReference>
<feature type="domain" description="Histidine kinase" evidence="9">
    <location>
        <begin position="217"/>
        <end position="421"/>
    </location>
</feature>
<dbReference type="EC" id="2.7.13.3" evidence="2"/>
<comment type="caution">
    <text evidence="10">The sequence shown here is derived from an EMBL/GenBank/DDBJ whole genome shotgun (WGS) entry which is preliminary data.</text>
</comment>
<dbReference type="CDD" id="cd00082">
    <property type="entry name" value="HisKA"/>
    <property type="match status" value="1"/>
</dbReference>
<evidence type="ECO:0000256" key="8">
    <source>
        <dbReference type="SAM" id="Phobius"/>
    </source>
</evidence>
<keyword evidence="6" id="KW-0418">Kinase</keyword>
<evidence type="ECO:0000313" key="11">
    <source>
        <dbReference type="Proteomes" id="UP000249720"/>
    </source>
</evidence>
<dbReference type="GO" id="GO:0000155">
    <property type="term" value="F:phosphorelay sensor kinase activity"/>
    <property type="evidence" value="ECO:0007669"/>
    <property type="project" value="InterPro"/>
</dbReference>
<dbReference type="RefSeq" id="WP_111297052.1">
    <property type="nucleotide sequence ID" value="NZ_QKZV01000010.1"/>
</dbReference>
<dbReference type="SUPFAM" id="SSF47384">
    <property type="entry name" value="Homodimeric domain of signal transducing histidine kinase"/>
    <property type="match status" value="1"/>
</dbReference>
<dbReference type="InterPro" id="IPR003661">
    <property type="entry name" value="HisK_dim/P_dom"/>
</dbReference>
<evidence type="ECO:0000256" key="3">
    <source>
        <dbReference type="ARBA" id="ARBA00022553"/>
    </source>
</evidence>
<dbReference type="InterPro" id="IPR050428">
    <property type="entry name" value="TCS_sensor_his_kinase"/>
</dbReference>
<evidence type="ECO:0000313" key="10">
    <source>
        <dbReference type="EMBL" id="PZX60541.1"/>
    </source>
</evidence>
<dbReference type="PANTHER" id="PTHR45436">
    <property type="entry name" value="SENSOR HISTIDINE KINASE YKOH"/>
    <property type="match status" value="1"/>
</dbReference>
<reference evidence="10 11" key="1">
    <citation type="submission" date="2018-06" db="EMBL/GenBank/DDBJ databases">
        <title>Genomic Encyclopedia of Archaeal and Bacterial Type Strains, Phase II (KMG-II): from individual species to whole genera.</title>
        <authorList>
            <person name="Goeker M."/>
        </authorList>
    </citation>
    <scope>NUCLEOTIDE SEQUENCE [LARGE SCALE GENOMIC DNA]</scope>
    <source>
        <strain evidence="10 11">DSM 23241</strain>
    </source>
</reference>
<evidence type="ECO:0000256" key="5">
    <source>
        <dbReference type="ARBA" id="ARBA00022692"/>
    </source>
</evidence>
<evidence type="ECO:0000256" key="4">
    <source>
        <dbReference type="ARBA" id="ARBA00022679"/>
    </source>
</evidence>
<comment type="catalytic activity">
    <reaction evidence="1">
        <text>ATP + protein L-histidine = ADP + protein N-phospho-L-histidine.</text>
        <dbReference type="EC" id="2.7.13.3"/>
    </reaction>
</comment>
<evidence type="ECO:0000256" key="7">
    <source>
        <dbReference type="ARBA" id="ARBA00022989"/>
    </source>
</evidence>
<evidence type="ECO:0000259" key="9">
    <source>
        <dbReference type="PROSITE" id="PS50109"/>
    </source>
</evidence>
<evidence type="ECO:0000256" key="6">
    <source>
        <dbReference type="ARBA" id="ARBA00022777"/>
    </source>
</evidence>